<organism evidence="1 2">
    <name type="scientific">Kineosporia succinea</name>
    <dbReference type="NCBI Taxonomy" id="84632"/>
    <lineage>
        <taxon>Bacteria</taxon>
        <taxon>Bacillati</taxon>
        <taxon>Actinomycetota</taxon>
        <taxon>Actinomycetes</taxon>
        <taxon>Kineosporiales</taxon>
        <taxon>Kineosporiaceae</taxon>
        <taxon>Kineosporia</taxon>
    </lineage>
</organism>
<dbReference type="Proteomes" id="UP001235712">
    <property type="component" value="Unassembled WGS sequence"/>
</dbReference>
<proteinExistence type="predicted"/>
<dbReference type="RefSeq" id="WP_307238833.1">
    <property type="nucleotide sequence ID" value="NZ_JAUSQZ010000001.1"/>
</dbReference>
<name>A0ABT9NZK4_9ACTN</name>
<gene>
    <name evidence="1" type="ORF">J2S57_000994</name>
</gene>
<keyword evidence="2" id="KW-1185">Reference proteome</keyword>
<evidence type="ECO:0000313" key="1">
    <source>
        <dbReference type="EMBL" id="MDP9825245.1"/>
    </source>
</evidence>
<sequence>MTTTTYGVIVEPSTSSLLGSVSWQVVTKTTTQVTLTVKALVAIASSGTLYLSAVR</sequence>
<evidence type="ECO:0000313" key="2">
    <source>
        <dbReference type="Proteomes" id="UP001235712"/>
    </source>
</evidence>
<comment type="caution">
    <text evidence="1">The sequence shown here is derived from an EMBL/GenBank/DDBJ whole genome shotgun (WGS) entry which is preliminary data.</text>
</comment>
<dbReference type="EMBL" id="JAUSQZ010000001">
    <property type="protein sequence ID" value="MDP9825245.1"/>
    <property type="molecule type" value="Genomic_DNA"/>
</dbReference>
<reference evidence="1 2" key="1">
    <citation type="submission" date="2023-07" db="EMBL/GenBank/DDBJ databases">
        <title>Sequencing the genomes of 1000 actinobacteria strains.</title>
        <authorList>
            <person name="Klenk H.-P."/>
        </authorList>
    </citation>
    <scope>NUCLEOTIDE SEQUENCE [LARGE SCALE GENOMIC DNA]</scope>
    <source>
        <strain evidence="1 2">DSM 44388</strain>
    </source>
</reference>
<protein>
    <submittedName>
        <fullName evidence="1">Nicotinamide mononucleotide (NMN) deamidase PncC</fullName>
    </submittedName>
</protein>
<accession>A0ABT9NZK4</accession>